<dbReference type="EMBL" id="CATOUU010000714">
    <property type="protein sequence ID" value="CAI9943288.1"/>
    <property type="molecule type" value="Genomic_DNA"/>
</dbReference>
<dbReference type="AlphaFoldDB" id="A0AA86UKT2"/>
<dbReference type="Proteomes" id="UP001642409">
    <property type="component" value="Unassembled WGS sequence"/>
</dbReference>
<dbReference type="InterPro" id="IPR001611">
    <property type="entry name" value="Leu-rich_rpt"/>
</dbReference>
<keyword evidence="5" id="KW-1185">Reference proteome</keyword>
<keyword evidence="2" id="KW-0677">Repeat</keyword>
<comment type="caution">
    <text evidence="3">The sequence shown here is derived from an EMBL/GenBank/DDBJ whole genome shotgun (WGS) entry which is preliminary data.</text>
</comment>
<dbReference type="Pfam" id="PF12799">
    <property type="entry name" value="LRR_4"/>
    <property type="match status" value="2"/>
</dbReference>
<dbReference type="Gene3D" id="3.80.10.10">
    <property type="entry name" value="Ribonuclease Inhibitor"/>
    <property type="match status" value="3"/>
</dbReference>
<evidence type="ECO:0000313" key="3">
    <source>
        <dbReference type="EMBL" id="CAI9943288.1"/>
    </source>
</evidence>
<protein>
    <submittedName>
        <fullName evidence="3">Leucine-rich repeat domain-containing protein</fullName>
    </submittedName>
    <submittedName>
        <fullName evidence="4">Leucine-rich_repeat domain-containing protein</fullName>
    </submittedName>
</protein>
<dbReference type="SMART" id="SM00365">
    <property type="entry name" value="LRR_SD22"/>
    <property type="match status" value="9"/>
</dbReference>
<dbReference type="PANTHER" id="PTHR46652:SF3">
    <property type="entry name" value="LEUCINE-RICH REPEAT-CONTAINING PROTEIN 9"/>
    <property type="match status" value="1"/>
</dbReference>
<dbReference type="PROSITE" id="PS51450">
    <property type="entry name" value="LRR"/>
    <property type="match status" value="7"/>
</dbReference>
<evidence type="ECO:0000313" key="4">
    <source>
        <dbReference type="EMBL" id="CAL6040973.1"/>
    </source>
</evidence>
<dbReference type="SUPFAM" id="SSF52058">
    <property type="entry name" value="L domain-like"/>
    <property type="match status" value="2"/>
</dbReference>
<dbReference type="EMBL" id="CAXDID020000147">
    <property type="protein sequence ID" value="CAL6040973.1"/>
    <property type="molecule type" value="Genomic_DNA"/>
</dbReference>
<evidence type="ECO:0000256" key="1">
    <source>
        <dbReference type="ARBA" id="ARBA00022614"/>
    </source>
</evidence>
<dbReference type="InterPro" id="IPR050836">
    <property type="entry name" value="SDS22/Internalin_LRR"/>
</dbReference>
<dbReference type="InterPro" id="IPR003591">
    <property type="entry name" value="Leu-rich_rpt_typical-subtyp"/>
</dbReference>
<gene>
    <name evidence="3" type="ORF">HINF_LOCUS30933</name>
    <name evidence="4" type="ORF">HINF_LOCUS38626</name>
</gene>
<name>A0AA86UKT2_9EUKA</name>
<dbReference type="InterPro" id="IPR025875">
    <property type="entry name" value="Leu-rich_rpt_4"/>
</dbReference>
<evidence type="ECO:0000313" key="5">
    <source>
        <dbReference type="Proteomes" id="UP001642409"/>
    </source>
</evidence>
<reference evidence="4 5" key="2">
    <citation type="submission" date="2024-07" db="EMBL/GenBank/DDBJ databases">
        <authorList>
            <person name="Akdeniz Z."/>
        </authorList>
    </citation>
    <scope>NUCLEOTIDE SEQUENCE [LARGE SCALE GENOMIC DNA]</scope>
</reference>
<dbReference type="SMART" id="SM00369">
    <property type="entry name" value="LRR_TYP"/>
    <property type="match status" value="8"/>
</dbReference>
<dbReference type="Pfam" id="PF13855">
    <property type="entry name" value="LRR_8"/>
    <property type="match status" value="1"/>
</dbReference>
<keyword evidence="1" id="KW-0433">Leucine-rich repeat</keyword>
<reference evidence="3" key="1">
    <citation type="submission" date="2023-06" db="EMBL/GenBank/DDBJ databases">
        <authorList>
            <person name="Kurt Z."/>
        </authorList>
    </citation>
    <scope>NUCLEOTIDE SEQUENCE</scope>
</reference>
<sequence length="494" mass="56879">MSGTESKTQQVQSQAEQVKEKTVVTKITSLFLNQKQLYNLNDLPDTLRVLHAKMNFISDISPIALLKNLYSLNLSNNKIVNLKPLENLPNMQILNLSNNNISDISQIQHCHKLTDLFVAKNYLNSIDGIQYLNELIRLDISNNILQDIQVLSKVSKLIDLNLQGNKITTTVPLGSLKNLLKLNINDNPIEILSLINLVDLEHLHMRSTNQNLNDLQHLYKLQNLDISNNGLKSIEIINNLTNLEVINISGNQIENIDLNHLKELKSLDAGLNDISQLSNFCIPQLSCLNFDYTQIRVQQLYKQIYTQKITYLSLIGIPLQYQDLYTISQLTNLTYLNLKECKIKRIDVLTLSQQSETKKKRNLISLKCLDVSFNEIKNVDSLSKLVNLTHLNISNNQIKRISKLSKLIHLKSFFVFNNDIMDSVDFLSGNLRQEAIQATFYTSIMEKYRNNKVISKWYMHKKVLDSKVKIMQSQILYMYNLMNKLIKRNCADTQ</sequence>
<accession>A0AA86UKT2</accession>
<dbReference type="InterPro" id="IPR032675">
    <property type="entry name" value="LRR_dom_sf"/>
</dbReference>
<organism evidence="3">
    <name type="scientific">Hexamita inflata</name>
    <dbReference type="NCBI Taxonomy" id="28002"/>
    <lineage>
        <taxon>Eukaryota</taxon>
        <taxon>Metamonada</taxon>
        <taxon>Diplomonadida</taxon>
        <taxon>Hexamitidae</taxon>
        <taxon>Hexamitinae</taxon>
        <taxon>Hexamita</taxon>
    </lineage>
</organism>
<dbReference type="PANTHER" id="PTHR46652">
    <property type="entry name" value="LEUCINE-RICH REPEAT AND IQ DOMAIN-CONTAINING PROTEIN 1-RELATED"/>
    <property type="match status" value="1"/>
</dbReference>
<evidence type="ECO:0000256" key="2">
    <source>
        <dbReference type="ARBA" id="ARBA00022737"/>
    </source>
</evidence>
<proteinExistence type="predicted"/>